<dbReference type="GeneID" id="63769829"/>
<reference evidence="4 5" key="1">
    <citation type="submission" date="2016-07" db="EMBL/GenBank/DDBJ databases">
        <title>Pervasive Adenine N6-methylation of Active Genes in Fungi.</title>
        <authorList>
            <consortium name="DOE Joint Genome Institute"/>
            <person name="Mondo S.J."/>
            <person name="Dannebaum R.O."/>
            <person name="Kuo R.C."/>
            <person name="Labutti K."/>
            <person name="Haridas S."/>
            <person name="Kuo A."/>
            <person name="Salamov A."/>
            <person name="Ahrendt S.R."/>
            <person name="Lipzen A."/>
            <person name="Sullivan W."/>
            <person name="Andreopoulos W.B."/>
            <person name="Clum A."/>
            <person name="Lindquist E."/>
            <person name="Daum C."/>
            <person name="Ramamoorthy G.K."/>
            <person name="Gryganskyi A."/>
            <person name="Culley D."/>
            <person name="Magnuson J.K."/>
            <person name="James T.Y."/>
            <person name="O'Malley M.A."/>
            <person name="Stajich J.E."/>
            <person name="Spatafora J.W."/>
            <person name="Visel A."/>
            <person name="Grigoriev I.V."/>
        </authorList>
    </citation>
    <scope>NUCLEOTIDE SEQUENCE [LARGE SCALE GENOMIC DNA]</scope>
    <source>
        <strain evidence="4 5">CBS 129021</strain>
    </source>
</reference>
<keyword evidence="5" id="KW-1185">Reference proteome</keyword>
<feature type="transmembrane region" description="Helical" evidence="2">
    <location>
        <begin position="229"/>
        <end position="250"/>
    </location>
</feature>
<evidence type="ECO:0000256" key="1">
    <source>
        <dbReference type="SAM" id="MobiDB-lite"/>
    </source>
</evidence>
<feature type="region of interest" description="Disordered" evidence="1">
    <location>
        <begin position="527"/>
        <end position="721"/>
    </location>
</feature>
<evidence type="ECO:0000313" key="5">
    <source>
        <dbReference type="Proteomes" id="UP000193689"/>
    </source>
</evidence>
<accession>A0A1Y2EBV9</accession>
<organism evidence="4 5">
    <name type="scientific">Pseudomassariella vexata</name>
    <dbReference type="NCBI Taxonomy" id="1141098"/>
    <lineage>
        <taxon>Eukaryota</taxon>
        <taxon>Fungi</taxon>
        <taxon>Dikarya</taxon>
        <taxon>Ascomycota</taxon>
        <taxon>Pezizomycotina</taxon>
        <taxon>Sordariomycetes</taxon>
        <taxon>Xylariomycetidae</taxon>
        <taxon>Amphisphaeriales</taxon>
        <taxon>Pseudomassariaceae</taxon>
        <taxon>Pseudomassariella</taxon>
    </lineage>
</organism>
<feature type="region of interest" description="Disordered" evidence="1">
    <location>
        <begin position="481"/>
        <end position="514"/>
    </location>
</feature>
<feature type="compositionally biased region" description="Polar residues" evidence="1">
    <location>
        <begin position="498"/>
        <end position="513"/>
    </location>
</feature>
<keyword evidence="2" id="KW-1133">Transmembrane helix</keyword>
<feature type="compositionally biased region" description="Polar residues" evidence="1">
    <location>
        <begin position="374"/>
        <end position="388"/>
    </location>
</feature>
<dbReference type="RefSeq" id="XP_040719081.1">
    <property type="nucleotide sequence ID" value="XM_040853617.1"/>
</dbReference>
<dbReference type="STRING" id="1141098.A0A1Y2EBV9"/>
<feature type="region of interest" description="Disordered" evidence="1">
    <location>
        <begin position="368"/>
        <end position="388"/>
    </location>
</feature>
<feature type="compositionally biased region" description="Polar residues" evidence="1">
    <location>
        <begin position="653"/>
        <end position="662"/>
    </location>
</feature>
<feature type="compositionally biased region" description="Basic and acidic residues" evidence="1">
    <location>
        <begin position="706"/>
        <end position="721"/>
    </location>
</feature>
<name>A0A1Y2EBV9_9PEZI</name>
<sequence length="822" mass="87284">MFYRMAFKPLLHQLLIWISISTAHGYMAHLVSQVSAFIPDCAQDCVESFIELNFLSTACGASPSLQCLCSQHTQTGFTIGEGAVQCIVASDQLGYCRTGEVDATVVSKAYKMCSGQVSALPNTHPTLSATLVVPTSGTGIIIIETPTSTRTLVSATQSMSNSVSRTYSASPVSTAIVPTTFTTSRITSTQSAPPSPSSSSTTAAATATTDPQPTGASAPAPAKLATAQIVGISVGVAGAIGLALLAIFLARRVRRRQYPEFYDDGFFPMDEKRNSSSLGGVEAAAQRLSRIFHISPPILRNQQWQDTPPPPPSGSAGVDRSTIGLAISRPRSDIAPVQTPPPVAQRRLSKLLPPKPVRAVKPSLTLSIPIKSTLRPQSSQPPQTDRTSTMTNITAFADLDTEAAEGMQIWRPPPSDPQSATTYYVADRWGNWVLSNDYRQSQLAQVAEAAELDTYTPLTKSPIEKKEEAAAMAAAISAASARPDVSRPKPAMMPRNVADSSMSRTSSLYSQASAVRPGVKPLAALASRSNSAGRRKGRSDSNVSQDSATTIATSSTSAYDEDEYVGGEAERGRLSQAALSPVVESPRTPTGRSPVKYPKIPGRLDGATLRIVPPPKRPDFTASPPGQPSPTLGAVQPVRGSPSAYPPPLNPRRYSNLSTMDNMNRPKPPVQTSGSGFSPQPPSRPTLLKDMPAFPIPPLNPPKGRTSRDLSRNPPRLDTRQVPRPHIASFASPTSAATTSSVASSLLAKRRGSQKAVAMSLENSQKGQQWMRQGGRGADGLLSPDAAAMMSPRMIGGLPATPIWQPKLTPTRRGDDLFLNVQ</sequence>
<dbReference type="Proteomes" id="UP000193689">
    <property type="component" value="Unassembled WGS sequence"/>
</dbReference>
<protein>
    <recommendedName>
        <fullName evidence="6">Extracellular membrane protein CFEM domain-containing protein</fullName>
    </recommendedName>
</protein>
<evidence type="ECO:0000313" key="4">
    <source>
        <dbReference type="EMBL" id="ORY68794.1"/>
    </source>
</evidence>
<keyword evidence="2" id="KW-0812">Transmembrane</keyword>
<feature type="region of interest" description="Disordered" evidence="1">
    <location>
        <begin position="184"/>
        <end position="219"/>
    </location>
</feature>
<comment type="caution">
    <text evidence="4">The sequence shown here is derived from an EMBL/GenBank/DDBJ whole genome shotgun (WGS) entry which is preliminary data.</text>
</comment>
<feature type="compositionally biased region" description="Low complexity" evidence="1">
    <location>
        <begin position="547"/>
        <end position="558"/>
    </location>
</feature>
<gene>
    <name evidence="4" type="ORF">BCR38DRAFT_138846</name>
</gene>
<evidence type="ECO:0008006" key="6">
    <source>
        <dbReference type="Google" id="ProtNLM"/>
    </source>
</evidence>
<proteinExistence type="predicted"/>
<evidence type="ECO:0000256" key="3">
    <source>
        <dbReference type="SAM" id="SignalP"/>
    </source>
</evidence>
<dbReference type="EMBL" id="MCFJ01000003">
    <property type="protein sequence ID" value="ORY68794.1"/>
    <property type="molecule type" value="Genomic_DNA"/>
</dbReference>
<feature type="chain" id="PRO_5013163999" description="Extracellular membrane protein CFEM domain-containing protein" evidence="3">
    <location>
        <begin position="26"/>
        <end position="822"/>
    </location>
</feature>
<feature type="region of interest" description="Disordered" evidence="1">
    <location>
        <begin position="300"/>
        <end position="320"/>
    </location>
</feature>
<keyword evidence="3" id="KW-0732">Signal</keyword>
<evidence type="ECO:0000256" key="2">
    <source>
        <dbReference type="SAM" id="Phobius"/>
    </source>
</evidence>
<keyword evidence="2" id="KW-0472">Membrane</keyword>
<dbReference type="InParanoid" id="A0A1Y2EBV9"/>
<feature type="signal peptide" evidence="3">
    <location>
        <begin position="1"/>
        <end position="25"/>
    </location>
</feature>
<dbReference type="OrthoDB" id="3946741at2759"/>
<dbReference type="AlphaFoldDB" id="A0A1Y2EBV9"/>